<organism evidence="3 4">
    <name type="scientific">Saccharothrix xinjiangensis</name>
    <dbReference type="NCBI Taxonomy" id="204798"/>
    <lineage>
        <taxon>Bacteria</taxon>
        <taxon>Bacillati</taxon>
        <taxon>Actinomycetota</taxon>
        <taxon>Actinomycetes</taxon>
        <taxon>Pseudonocardiales</taxon>
        <taxon>Pseudonocardiaceae</taxon>
        <taxon>Saccharothrix</taxon>
    </lineage>
</organism>
<evidence type="ECO:0000256" key="2">
    <source>
        <dbReference type="SAM" id="Phobius"/>
    </source>
</evidence>
<keyword evidence="2" id="KW-0812">Transmembrane</keyword>
<dbReference type="RefSeq" id="WP_344036453.1">
    <property type="nucleotide sequence ID" value="NZ_BAAAKE010000005.1"/>
</dbReference>
<evidence type="ECO:0008006" key="5">
    <source>
        <dbReference type="Google" id="ProtNLM"/>
    </source>
</evidence>
<name>A0ABV9XTN7_9PSEU</name>
<keyword evidence="4" id="KW-1185">Reference proteome</keyword>
<evidence type="ECO:0000313" key="3">
    <source>
        <dbReference type="EMBL" id="MFC5053596.1"/>
    </source>
</evidence>
<gene>
    <name evidence="3" type="ORF">ACFPFM_07475</name>
</gene>
<protein>
    <recommendedName>
        <fullName evidence="5">DUF4352 domain-containing protein</fullName>
    </recommendedName>
</protein>
<keyword evidence="2" id="KW-1133">Transmembrane helix</keyword>
<evidence type="ECO:0000313" key="4">
    <source>
        <dbReference type="Proteomes" id="UP001595833"/>
    </source>
</evidence>
<proteinExistence type="predicted"/>
<dbReference type="EMBL" id="JBHSJB010000007">
    <property type="protein sequence ID" value="MFC5053596.1"/>
    <property type="molecule type" value="Genomic_DNA"/>
</dbReference>
<accession>A0ABV9XTN7</accession>
<reference evidence="4" key="1">
    <citation type="journal article" date="2019" name="Int. J. Syst. Evol. Microbiol.">
        <title>The Global Catalogue of Microorganisms (GCM) 10K type strain sequencing project: providing services to taxonomists for standard genome sequencing and annotation.</title>
        <authorList>
            <consortium name="The Broad Institute Genomics Platform"/>
            <consortium name="The Broad Institute Genome Sequencing Center for Infectious Disease"/>
            <person name="Wu L."/>
            <person name="Ma J."/>
        </authorList>
    </citation>
    <scope>NUCLEOTIDE SEQUENCE [LARGE SCALE GENOMIC DNA]</scope>
    <source>
        <strain evidence="4">KCTC 12848</strain>
    </source>
</reference>
<feature type="transmembrane region" description="Helical" evidence="2">
    <location>
        <begin position="34"/>
        <end position="53"/>
    </location>
</feature>
<sequence length="233" mass="25146">MPAPTTPAAFLAAVPMPWPADVDADVFAAYGQWVGGIGSMAGFAAVAVAVLALRHERRAAAAQRHADELGQVEREQAAERERHEHRLAQARTVIAARGRVAVEHPVYDGRGGFRLGSSEVFGLQVRNYGVRPVLEVMIEDITFSTGDPAVEHTSWVFQEPGGEPVREPFLLADVLGAGESAGQAQFGFDDVPDDVLRDQGTLTVTFSFLDAEGYRWRRVGTGKPVRIGEPADD</sequence>
<comment type="caution">
    <text evidence="3">The sequence shown here is derived from an EMBL/GenBank/DDBJ whole genome shotgun (WGS) entry which is preliminary data.</text>
</comment>
<evidence type="ECO:0000256" key="1">
    <source>
        <dbReference type="SAM" id="MobiDB-lite"/>
    </source>
</evidence>
<dbReference type="Proteomes" id="UP001595833">
    <property type="component" value="Unassembled WGS sequence"/>
</dbReference>
<feature type="region of interest" description="Disordered" evidence="1">
    <location>
        <begin position="64"/>
        <end position="84"/>
    </location>
</feature>
<keyword evidence="2" id="KW-0472">Membrane</keyword>